<protein>
    <submittedName>
        <fullName evidence="2">VOC family protein</fullName>
    </submittedName>
</protein>
<dbReference type="SUPFAM" id="SSF54593">
    <property type="entry name" value="Glyoxalase/Bleomycin resistance protein/Dihydroxybiphenyl dioxygenase"/>
    <property type="match status" value="1"/>
</dbReference>
<comment type="caution">
    <text evidence="2">The sequence shown here is derived from an EMBL/GenBank/DDBJ whole genome shotgun (WGS) entry which is preliminary data.</text>
</comment>
<dbReference type="RefSeq" id="WP_197963253.1">
    <property type="nucleotide sequence ID" value="NZ_JACCHP010000026.1"/>
</dbReference>
<accession>A0ABS0PYA9</accession>
<organism evidence="2 3">
    <name type="scientific">Bradyrhizobium agreste</name>
    <dbReference type="NCBI Taxonomy" id="2751811"/>
    <lineage>
        <taxon>Bacteria</taxon>
        <taxon>Pseudomonadati</taxon>
        <taxon>Pseudomonadota</taxon>
        <taxon>Alphaproteobacteria</taxon>
        <taxon>Hyphomicrobiales</taxon>
        <taxon>Nitrobacteraceae</taxon>
        <taxon>Bradyrhizobium</taxon>
    </lineage>
</organism>
<keyword evidence="3" id="KW-1185">Reference proteome</keyword>
<dbReference type="InterPro" id="IPR004360">
    <property type="entry name" value="Glyas_Fos-R_dOase_dom"/>
</dbReference>
<dbReference type="PANTHER" id="PTHR36503">
    <property type="entry name" value="BLR2520 PROTEIN"/>
    <property type="match status" value="1"/>
</dbReference>
<dbReference type="PANTHER" id="PTHR36503:SF1">
    <property type="entry name" value="BLR2520 PROTEIN"/>
    <property type="match status" value="1"/>
</dbReference>
<name>A0ABS0PYA9_9BRAD</name>
<evidence type="ECO:0000259" key="1">
    <source>
        <dbReference type="PROSITE" id="PS51819"/>
    </source>
</evidence>
<feature type="domain" description="VOC" evidence="1">
    <location>
        <begin position="17"/>
        <end position="136"/>
    </location>
</feature>
<reference evidence="2 3" key="1">
    <citation type="submission" date="2020-07" db="EMBL/GenBank/DDBJ databases">
        <title>Bradyrhizobium diversity isolated from nodules of indigenous legumes of Western Australia.</title>
        <authorList>
            <person name="Klepa M.S."/>
        </authorList>
    </citation>
    <scope>NUCLEOTIDE SEQUENCE [LARGE SCALE GENOMIC DNA]</scope>
    <source>
        <strain evidence="2 3">CNPSo 4010</strain>
    </source>
</reference>
<sequence>MAPQPVRRQSPFLAIRAIDYTVIFVRDMAAMRRFYEDILAFPLSRELSPNWIEYGIGGNTLALARPSRTAGDAPTPPGSAALQLAFKVSAAEVDQCADELVRQGVALLSPPTNQPFGHRTLFFRDPDGNLLEVYAEI</sequence>
<evidence type="ECO:0000313" key="3">
    <source>
        <dbReference type="Proteomes" id="UP000807370"/>
    </source>
</evidence>
<dbReference type="EMBL" id="JACCHP010000026">
    <property type="protein sequence ID" value="MBH5402153.1"/>
    <property type="molecule type" value="Genomic_DNA"/>
</dbReference>
<dbReference type="Pfam" id="PF00903">
    <property type="entry name" value="Glyoxalase"/>
    <property type="match status" value="1"/>
</dbReference>
<evidence type="ECO:0000313" key="2">
    <source>
        <dbReference type="EMBL" id="MBH5402153.1"/>
    </source>
</evidence>
<dbReference type="PROSITE" id="PS51819">
    <property type="entry name" value="VOC"/>
    <property type="match status" value="1"/>
</dbReference>
<gene>
    <name evidence="2" type="ORF">HZZ13_30825</name>
</gene>
<dbReference type="InterPro" id="IPR037523">
    <property type="entry name" value="VOC_core"/>
</dbReference>
<proteinExistence type="predicted"/>
<dbReference type="InterPro" id="IPR029068">
    <property type="entry name" value="Glyas_Bleomycin-R_OHBP_Dase"/>
</dbReference>
<dbReference type="Proteomes" id="UP000807370">
    <property type="component" value="Unassembled WGS sequence"/>
</dbReference>
<dbReference type="Gene3D" id="3.10.180.10">
    <property type="entry name" value="2,3-Dihydroxybiphenyl 1,2-Dioxygenase, domain 1"/>
    <property type="match status" value="1"/>
</dbReference>